<dbReference type="PIRSF" id="PIRSF001434">
    <property type="entry name" value="CGS"/>
    <property type="match status" value="1"/>
</dbReference>
<dbReference type="AlphaFoldDB" id="A0A9W9CB08"/>
<comment type="similarity">
    <text evidence="2 6">Belongs to the trans-sulfuration enzymes family.</text>
</comment>
<keyword evidence="8" id="KW-1185">Reference proteome</keyword>
<dbReference type="GeneID" id="80908501"/>
<organism evidence="7 8">
    <name type="scientific">Didymosphaeria variabile</name>
    <dbReference type="NCBI Taxonomy" id="1932322"/>
    <lineage>
        <taxon>Eukaryota</taxon>
        <taxon>Fungi</taxon>
        <taxon>Dikarya</taxon>
        <taxon>Ascomycota</taxon>
        <taxon>Pezizomycotina</taxon>
        <taxon>Dothideomycetes</taxon>
        <taxon>Pleosporomycetidae</taxon>
        <taxon>Pleosporales</taxon>
        <taxon>Massarineae</taxon>
        <taxon>Didymosphaeriaceae</taxon>
        <taxon>Didymosphaeria</taxon>
    </lineage>
</organism>
<dbReference type="GO" id="GO:0006535">
    <property type="term" value="P:cysteine biosynthetic process from serine"/>
    <property type="evidence" value="ECO:0007669"/>
    <property type="project" value="TreeGrafter"/>
</dbReference>
<dbReference type="SUPFAM" id="SSF53383">
    <property type="entry name" value="PLP-dependent transferases"/>
    <property type="match status" value="1"/>
</dbReference>
<dbReference type="GO" id="GO:0004124">
    <property type="term" value="F:cysteine synthase activity"/>
    <property type="evidence" value="ECO:0007669"/>
    <property type="project" value="TreeGrafter"/>
</dbReference>
<dbReference type="GO" id="GO:0071269">
    <property type="term" value="P:L-homocysteine biosynthetic process"/>
    <property type="evidence" value="ECO:0007669"/>
    <property type="project" value="TreeGrafter"/>
</dbReference>
<evidence type="ECO:0000256" key="2">
    <source>
        <dbReference type="ARBA" id="ARBA00009077"/>
    </source>
</evidence>
<name>A0A9W9CB08_9PLEO</name>
<dbReference type="OrthoDB" id="3512640at2759"/>
<comment type="cofactor">
    <cofactor evidence="1 6">
        <name>pyridoxal 5'-phosphate</name>
        <dbReference type="ChEBI" id="CHEBI:597326"/>
    </cofactor>
</comment>
<dbReference type="FunFam" id="3.40.640.10:FF:000035">
    <property type="entry name" value="O-succinylhomoserine sulfhydrylase"/>
    <property type="match status" value="1"/>
</dbReference>
<proteinExistence type="inferred from homology"/>
<evidence type="ECO:0000313" key="7">
    <source>
        <dbReference type="EMBL" id="KAJ4353244.1"/>
    </source>
</evidence>
<dbReference type="RefSeq" id="XP_056071018.1">
    <property type="nucleotide sequence ID" value="XM_056213751.1"/>
</dbReference>
<accession>A0A9W9CB08</accession>
<dbReference type="InterPro" id="IPR015424">
    <property type="entry name" value="PyrdxlP-dep_Trfase"/>
</dbReference>
<keyword evidence="4 5" id="KW-0663">Pyridoxal phosphate</keyword>
<dbReference type="Proteomes" id="UP001140513">
    <property type="component" value="Unassembled WGS sequence"/>
</dbReference>
<sequence length="372" mass="40493">MVLANDGSFGFSTRQLHAGYEVDPVIKSRAVPIYQTVCFDFENSAHAARLFALENEGYIGTRTGNPTIDVLEKRVAALEGGVASIAVASGQAAVFNTVLALTRAGENIVATANLYHGAYNQFSFLFPEFGVTAKISKEDPQSICAAIDGNTKAVYIETLGHPDLDIPDIEAISRICRKRHVPLIVENTFGAGGYFCQPIKHGADIVLHSGSKWIGGHGTSVGGLIVDAGTFDWSDRKFPQFNQPCAGYHGLNFLQVYGNKAFTMRIKGQFLRDVGACLSPFNAQQLLVGLETLSLRCERHARNTLELAQWLENHDKIAWVRYPGLESHQAYARAQQYLPRGAGALLMFGIKGSAEIAEKIADGFKLIANMAR</sequence>
<reference evidence="7" key="1">
    <citation type="submission" date="2022-10" db="EMBL/GenBank/DDBJ databases">
        <title>Tapping the CABI collections for fungal endophytes: first genome assemblies for Collariella, Neodidymelliopsis, Ascochyta clinopodiicola, Didymella pomorum, Didymosphaeria variabile, Neocosmospora piperis and Neocucurbitaria cava.</title>
        <authorList>
            <person name="Hill R."/>
        </authorList>
    </citation>
    <scope>NUCLEOTIDE SEQUENCE</scope>
    <source>
        <strain evidence="7">IMI 356815</strain>
    </source>
</reference>
<dbReference type="InterPro" id="IPR015421">
    <property type="entry name" value="PyrdxlP-dep_Trfase_major"/>
</dbReference>
<feature type="modified residue" description="N6-(pyridoxal phosphate)lysine" evidence="5">
    <location>
        <position position="212"/>
    </location>
</feature>
<dbReference type="InterPro" id="IPR015422">
    <property type="entry name" value="PyrdxlP-dep_Trfase_small"/>
</dbReference>
<dbReference type="GO" id="GO:0003961">
    <property type="term" value="F:O-acetylhomoserine aminocarboxypropyltransferase activity"/>
    <property type="evidence" value="ECO:0007669"/>
    <property type="project" value="TreeGrafter"/>
</dbReference>
<dbReference type="PANTHER" id="PTHR43797">
    <property type="entry name" value="HOMOCYSTEINE/CYSTEINE SYNTHASE"/>
    <property type="match status" value="1"/>
</dbReference>
<dbReference type="EC" id="2.5.1.4" evidence="7"/>
<evidence type="ECO:0000313" key="8">
    <source>
        <dbReference type="Proteomes" id="UP001140513"/>
    </source>
</evidence>
<comment type="caution">
    <text evidence="7">The sequence shown here is derived from an EMBL/GenBank/DDBJ whole genome shotgun (WGS) entry which is preliminary data.</text>
</comment>
<dbReference type="Gene3D" id="3.90.1150.10">
    <property type="entry name" value="Aspartate Aminotransferase, domain 1"/>
    <property type="match status" value="1"/>
</dbReference>
<dbReference type="Gene3D" id="3.40.640.10">
    <property type="entry name" value="Type I PLP-dependent aspartate aminotransferase-like (Major domain)"/>
    <property type="match status" value="1"/>
</dbReference>
<gene>
    <name evidence="7" type="primary">MET15_1</name>
    <name evidence="7" type="ORF">N0V89_004971</name>
</gene>
<dbReference type="InterPro" id="IPR000277">
    <property type="entry name" value="Cys/Met-Metab_PyrdxlP-dep_enz"/>
</dbReference>
<dbReference type="GO" id="GO:0019346">
    <property type="term" value="P:transsulfuration"/>
    <property type="evidence" value="ECO:0007669"/>
    <property type="project" value="InterPro"/>
</dbReference>
<evidence type="ECO:0000256" key="4">
    <source>
        <dbReference type="ARBA" id="ARBA00022898"/>
    </source>
</evidence>
<evidence type="ECO:0000256" key="6">
    <source>
        <dbReference type="RuleBase" id="RU362118"/>
    </source>
</evidence>
<dbReference type="GO" id="GO:0030170">
    <property type="term" value="F:pyridoxal phosphate binding"/>
    <property type="evidence" value="ECO:0007669"/>
    <property type="project" value="InterPro"/>
</dbReference>
<evidence type="ECO:0000256" key="5">
    <source>
        <dbReference type="PIRSR" id="PIRSR001434-2"/>
    </source>
</evidence>
<dbReference type="PANTHER" id="PTHR43797:SF2">
    <property type="entry name" value="HOMOCYSTEINE_CYSTEINE SYNTHASE"/>
    <property type="match status" value="1"/>
</dbReference>
<dbReference type="Pfam" id="PF01053">
    <property type="entry name" value="Cys_Met_Meta_PP"/>
    <property type="match status" value="1"/>
</dbReference>
<dbReference type="InterPro" id="IPR006235">
    <property type="entry name" value="OAc-hSer/O-AcSer_sulfhydrylase"/>
</dbReference>
<protein>
    <submittedName>
        <fullName evidence="7">Homocysteine/cysteine synthase</fullName>
        <ecNumber evidence="7">2.5.1.4</ecNumber>
    </submittedName>
</protein>
<evidence type="ECO:0000256" key="1">
    <source>
        <dbReference type="ARBA" id="ARBA00001933"/>
    </source>
</evidence>
<evidence type="ECO:0000256" key="3">
    <source>
        <dbReference type="ARBA" id="ARBA00022679"/>
    </source>
</evidence>
<keyword evidence="3 7" id="KW-0808">Transferase</keyword>
<dbReference type="EMBL" id="JAPEUX010000004">
    <property type="protein sequence ID" value="KAJ4353244.1"/>
    <property type="molecule type" value="Genomic_DNA"/>
</dbReference>
<dbReference type="GO" id="GO:0005737">
    <property type="term" value="C:cytoplasm"/>
    <property type="evidence" value="ECO:0007669"/>
    <property type="project" value="TreeGrafter"/>
</dbReference>